<evidence type="ECO:0000256" key="1">
    <source>
        <dbReference type="ARBA" id="ARBA00004304"/>
    </source>
</evidence>
<name>A0A346RG14_9CUCU</name>
<protein>
    <recommendedName>
        <fullName evidence="12">ATP synthase complex subunit 8</fullName>
    </recommendedName>
</protein>
<keyword evidence="5 12" id="KW-0138">CF(0)</keyword>
<keyword evidence="10 12" id="KW-0496">Mitochondrion</keyword>
<comment type="similarity">
    <text evidence="2 12">Belongs to the ATPase protein 8 family.</text>
</comment>
<dbReference type="Pfam" id="PF00895">
    <property type="entry name" value="ATP-synt_8"/>
    <property type="match status" value="1"/>
</dbReference>
<evidence type="ECO:0000313" key="14">
    <source>
        <dbReference type="EMBL" id="AXS65011.1"/>
    </source>
</evidence>
<evidence type="ECO:0000256" key="9">
    <source>
        <dbReference type="ARBA" id="ARBA00023065"/>
    </source>
</evidence>
<organism evidence="14">
    <name type="scientific">Curculionoidea sp. 12 KM-2017</name>
    <dbReference type="NCBI Taxonomy" id="2219395"/>
    <lineage>
        <taxon>Eukaryota</taxon>
        <taxon>Metazoa</taxon>
        <taxon>Ecdysozoa</taxon>
        <taxon>Arthropoda</taxon>
        <taxon>Hexapoda</taxon>
        <taxon>Insecta</taxon>
        <taxon>Pterygota</taxon>
        <taxon>Neoptera</taxon>
        <taxon>Endopterygota</taxon>
        <taxon>Coleoptera</taxon>
        <taxon>Polyphaga</taxon>
        <taxon>Cucujiformia</taxon>
    </lineage>
</organism>
<keyword evidence="11 13" id="KW-0472">Membrane</keyword>
<keyword evidence="7 12" id="KW-0375">Hydrogen ion transport</keyword>
<dbReference type="GO" id="GO:0015986">
    <property type="term" value="P:proton motive force-driven ATP synthesis"/>
    <property type="evidence" value="ECO:0007669"/>
    <property type="project" value="InterPro"/>
</dbReference>
<keyword evidence="8 13" id="KW-1133">Transmembrane helix</keyword>
<geneLocation type="mitochondrion" evidence="14"/>
<keyword evidence="4 12" id="KW-0813">Transport</keyword>
<evidence type="ECO:0000256" key="10">
    <source>
        <dbReference type="ARBA" id="ARBA00023128"/>
    </source>
</evidence>
<gene>
    <name evidence="14" type="primary">atp8</name>
</gene>
<comment type="subcellular location">
    <subcellularLocation>
        <location evidence="1 12">Mitochondrion membrane</location>
        <topology evidence="1 12">Single-pass membrane protein</topology>
    </subcellularLocation>
</comment>
<proteinExistence type="inferred from homology"/>
<dbReference type="GO" id="GO:0015078">
    <property type="term" value="F:proton transmembrane transporter activity"/>
    <property type="evidence" value="ECO:0007669"/>
    <property type="project" value="InterPro"/>
</dbReference>
<dbReference type="InterPro" id="IPR001421">
    <property type="entry name" value="ATP8_metazoa"/>
</dbReference>
<comment type="subunit">
    <text evidence="3">F-type ATPases have 2 components, CF(1) - the catalytic core - and CF(0) - the membrane proton channel.</text>
</comment>
<sequence>MPQMSPLSWISLYWFFIIIFIITMILTYYIFTYNPIKKMSLKSPQPKLNWKW</sequence>
<evidence type="ECO:0000256" key="12">
    <source>
        <dbReference type="RuleBase" id="RU003661"/>
    </source>
</evidence>
<evidence type="ECO:0000256" key="11">
    <source>
        <dbReference type="ARBA" id="ARBA00023136"/>
    </source>
</evidence>
<evidence type="ECO:0000256" key="8">
    <source>
        <dbReference type="ARBA" id="ARBA00022989"/>
    </source>
</evidence>
<evidence type="ECO:0000256" key="5">
    <source>
        <dbReference type="ARBA" id="ARBA00022547"/>
    </source>
</evidence>
<evidence type="ECO:0000256" key="7">
    <source>
        <dbReference type="ARBA" id="ARBA00022781"/>
    </source>
</evidence>
<feature type="transmembrane region" description="Helical" evidence="13">
    <location>
        <begin position="12"/>
        <end position="31"/>
    </location>
</feature>
<evidence type="ECO:0000256" key="2">
    <source>
        <dbReference type="ARBA" id="ARBA00008892"/>
    </source>
</evidence>
<keyword evidence="9 12" id="KW-0406">Ion transport</keyword>
<reference evidence="14" key="1">
    <citation type="journal article" date="2018" name="J. ISSAAS">
        <title>The contribution of mitochondrial metagenomics to large-scale data mining and phylogenetic analysis of Coleoptera.</title>
        <authorList>
            <person name="Miller K."/>
            <person name="Linard B."/>
            <person name="Motyka M."/>
            <person name="Bocek M."/>
            <person name="Vogler A.P."/>
        </authorList>
    </citation>
    <scope>NUCLEOTIDE SEQUENCE</scope>
</reference>
<dbReference type="AlphaFoldDB" id="A0A346RG14"/>
<evidence type="ECO:0000256" key="13">
    <source>
        <dbReference type="SAM" id="Phobius"/>
    </source>
</evidence>
<evidence type="ECO:0000256" key="3">
    <source>
        <dbReference type="ARBA" id="ARBA00011291"/>
    </source>
</evidence>
<evidence type="ECO:0000256" key="6">
    <source>
        <dbReference type="ARBA" id="ARBA00022692"/>
    </source>
</evidence>
<dbReference type="GO" id="GO:0045259">
    <property type="term" value="C:proton-transporting ATP synthase complex"/>
    <property type="evidence" value="ECO:0007669"/>
    <property type="project" value="UniProtKB-KW"/>
</dbReference>
<dbReference type="GO" id="GO:0031966">
    <property type="term" value="C:mitochondrial membrane"/>
    <property type="evidence" value="ECO:0007669"/>
    <property type="project" value="UniProtKB-SubCell"/>
</dbReference>
<keyword evidence="6 12" id="KW-0812">Transmembrane</keyword>
<dbReference type="EMBL" id="MG193349">
    <property type="protein sequence ID" value="AXS65011.1"/>
    <property type="molecule type" value="Genomic_DNA"/>
</dbReference>
<accession>A0A346RG14</accession>
<evidence type="ECO:0000256" key="4">
    <source>
        <dbReference type="ARBA" id="ARBA00022448"/>
    </source>
</evidence>